<keyword evidence="2" id="KW-1185">Reference proteome</keyword>
<dbReference type="SUPFAM" id="SSF53335">
    <property type="entry name" value="S-adenosyl-L-methionine-dependent methyltransferases"/>
    <property type="match status" value="1"/>
</dbReference>
<sequence>MALLLLHLFPQPPPLPNAEPLSVCELGAGLGTTSVLLTKLAPIVRVLCTDGMQEIVGRAKLTRPRGAADIAFETLCFGSCPAEHEGRFRIIFCVELTYYSVPIADLIATATHLLEEPAPNTTNHPTCPPMVVMTHVFRVPGQQRQLHEIATEHGLVAVDVPPGAYGCLHEDGVVAEEGISGNASCNFLVPAAVWEEVGRGGSAQYGRVGRVLAEGRRLIEVVGEQEREEADPMAMLGAFDLSDEE</sequence>
<proteinExistence type="predicted"/>
<dbReference type="InterPro" id="IPR029063">
    <property type="entry name" value="SAM-dependent_MTases_sf"/>
</dbReference>
<evidence type="ECO:0008006" key="3">
    <source>
        <dbReference type="Google" id="ProtNLM"/>
    </source>
</evidence>
<evidence type="ECO:0000313" key="1">
    <source>
        <dbReference type="EMBL" id="GMI32312.1"/>
    </source>
</evidence>
<reference evidence="1 2" key="1">
    <citation type="journal article" date="2023" name="Commun. Biol.">
        <title>Genome analysis of Parmales, the sister group of diatoms, reveals the evolutionary specialization of diatoms from phago-mixotrophs to photoautotrophs.</title>
        <authorList>
            <person name="Ban H."/>
            <person name="Sato S."/>
            <person name="Yoshikawa S."/>
            <person name="Yamada K."/>
            <person name="Nakamura Y."/>
            <person name="Ichinomiya M."/>
            <person name="Sato N."/>
            <person name="Blanc-Mathieu R."/>
            <person name="Endo H."/>
            <person name="Kuwata A."/>
            <person name="Ogata H."/>
        </authorList>
    </citation>
    <scope>NUCLEOTIDE SEQUENCE [LARGE SCALE GENOMIC DNA]</scope>
</reference>
<comment type="caution">
    <text evidence="1">The sequence shown here is derived from an EMBL/GenBank/DDBJ whole genome shotgun (WGS) entry which is preliminary data.</text>
</comment>
<accession>A0ABQ6MSG8</accession>
<gene>
    <name evidence="1" type="ORF">TeGR_g1562</name>
</gene>
<evidence type="ECO:0000313" key="2">
    <source>
        <dbReference type="Proteomes" id="UP001165060"/>
    </source>
</evidence>
<dbReference type="Gene3D" id="3.40.50.150">
    <property type="entry name" value="Vaccinia Virus protein VP39"/>
    <property type="match status" value="1"/>
</dbReference>
<dbReference type="Proteomes" id="UP001165060">
    <property type="component" value="Unassembled WGS sequence"/>
</dbReference>
<organism evidence="1 2">
    <name type="scientific">Tetraparma gracilis</name>
    <dbReference type="NCBI Taxonomy" id="2962635"/>
    <lineage>
        <taxon>Eukaryota</taxon>
        <taxon>Sar</taxon>
        <taxon>Stramenopiles</taxon>
        <taxon>Ochrophyta</taxon>
        <taxon>Bolidophyceae</taxon>
        <taxon>Parmales</taxon>
        <taxon>Triparmaceae</taxon>
        <taxon>Tetraparma</taxon>
    </lineage>
</organism>
<protein>
    <recommendedName>
        <fullName evidence="3">Methyltransferase domain-containing protein</fullName>
    </recommendedName>
</protein>
<dbReference type="EMBL" id="BRYB01000544">
    <property type="protein sequence ID" value="GMI32312.1"/>
    <property type="molecule type" value="Genomic_DNA"/>
</dbReference>
<name>A0ABQ6MSG8_9STRA</name>